<organism evidence="5 6">
    <name type="scientific">Lentzea cavernae</name>
    <dbReference type="NCBI Taxonomy" id="2020703"/>
    <lineage>
        <taxon>Bacteria</taxon>
        <taxon>Bacillati</taxon>
        <taxon>Actinomycetota</taxon>
        <taxon>Actinomycetes</taxon>
        <taxon>Pseudonocardiales</taxon>
        <taxon>Pseudonocardiaceae</taxon>
        <taxon>Lentzea</taxon>
    </lineage>
</organism>
<dbReference type="InterPro" id="IPR050922">
    <property type="entry name" value="LytR/CpsA/Psr_CW_biosynth"/>
</dbReference>
<dbReference type="PANTHER" id="PTHR33392">
    <property type="entry name" value="POLYISOPRENYL-TEICHOIC ACID--PEPTIDOGLYCAN TEICHOIC ACID TRANSFERASE TAGU"/>
    <property type="match status" value="1"/>
</dbReference>
<name>A0ABQ3MY65_9PSEU</name>
<feature type="region of interest" description="Disordered" evidence="2">
    <location>
        <begin position="357"/>
        <end position="386"/>
    </location>
</feature>
<evidence type="ECO:0000256" key="1">
    <source>
        <dbReference type="ARBA" id="ARBA00006068"/>
    </source>
</evidence>
<comment type="similarity">
    <text evidence="1">Belongs to the LytR/CpsA/Psr (LCP) family.</text>
</comment>
<dbReference type="PANTHER" id="PTHR33392:SF6">
    <property type="entry name" value="POLYISOPRENYL-TEICHOIC ACID--PEPTIDOGLYCAN TEICHOIC ACID TRANSFERASE TAGU"/>
    <property type="match status" value="1"/>
</dbReference>
<proteinExistence type="inferred from homology"/>
<dbReference type="InterPro" id="IPR004474">
    <property type="entry name" value="LytR_CpsA_psr"/>
</dbReference>
<evidence type="ECO:0000313" key="5">
    <source>
        <dbReference type="EMBL" id="GHH58946.1"/>
    </source>
</evidence>
<evidence type="ECO:0000313" key="6">
    <source>
        <dbReference type="Proteomes" id="UP000605568"/>
    </source>
</evidence>
<feature type="compositionally biased region" description="Low complexity" evidence="2">
    <location>
        <begin position="360"/>
        <end position="376"/>
    </location>
</feature>
<sequence length="406" mass="43037">MSTAARAKKAARVTGRVVIALVAVTTLVFSGYFWTALRLVKQNTNTTQILQVLEDIPNSPPVEDGAIDILLVGSDSRTDAQGRPLPADVLRKLRTEGTDTVNTDTIIVMRVPRNGGKASAISIPRDTYVPIAGFRDDKINAAYGAVKFLTAERLQAEGVSDQQERERKSDEAGRKALVQAVQDLTGMRVDHYAEINLYGFYLLTEVIGGVQVCLKAGTSDPNSGANFRAGPQTISGGDALSFVRQRNMPGGDLGRIARQQVFMSQAMKQLLSAGTFTDPAKMSGLLDAVSKSVVVDQNLDLATLATQAQGLASGNVEFATIPVTSIDARNERGQSVVTVDREAVKAWVAQLIGETAKPAPSSTSVPPTSTSSSSTPGEPSRFGPEKLLSLDGAHAVAAQQDVPCVD</sequence>
<dbReference type="Proteomes" id="UP000605568">
    <property type="component" value="Unassembled WGS sequence"/>
</dbReference>
<keyword evidence="6" id="KW-1185">Reference proteome</keyword>
<evidence type="ECO:0000259" key="4">
    <source>
        <dbReference type="Pfam" id="PF03816"/>
    </source>
</evidence>
<dbReference type="Pfam" id="PF03816">
    <property type="entry name" value="LytR_cpsA_psr"/>
    <property type="match status" value="1"/>
</dbReference>
<keyword evidence="3" id="KW-0472">Membrane</keyword>
<feature type="domain" description="Cell envelope-related transcriptional attenuator" evidence="4">
    <location>
        <begin position="102"/>
        <end position="271"/>
    </location>
</feature>
<feature type="transmembrane region" description="Helical" evidence="3">
    <location>
        <begin position="13"/>
        <end position="34"/>
    </location>
</feature>
<reference evidence="6" key="1">
    <citation type="journal article" date="2019" name="Int. J. Syst. Evol. Microbiol.">
        <title>The Global Catalogue of Microorganisms (GCM) 10K type strain sequencing project: providing services to taxonomists for standard genome sequencing and annotation.</title>
        <authorList>
            <consortium name="The Broad Institute Genomics Platform"/>
            <consortium name="The Broad Institute Genome Sequencing Center for Infectious Disease"/>
            <person name="Wu L."/>
            <person name="Ma J."/>
        </authorList>
    </citation>
    <scope>NUCLEOTIDE SEQUENCE [LARGE SCALE GENOMIC DNA]</scope>
    <source>
        <strain evidence="6">CGMCC 4.7367</strain>
    </source>
</reference>
<comment type="caution">
    <text evidence="5">The sequence shown here is derived from an EMBL/GenBank/DDBJ whole genome shotgun (WGS) entry which is preliminary data.</text>
</comment>
<gene>
    <name evidence="5" type="ORF">GCM10017774_81130</name>
</gene>
<accession>A0ABQ3MY65</accession>
<keyword evidence="3" id="KW-1133">Transmembrane helix</keyword>
<dbReference type="Gene3D" id="3.40.630.190">
    <property type="entry name" value="LCP protein"/>
    <property type="match status" value="1"/>
</dbReference>
<dbReference type="RefSeq" id="WP_191304722.1">
    <property type="nucleotide sequence ID" value="NZ_BNAR01000020.1"/>
</dbReference>
<dbReference type="EMBL" id="BNAR01000020">
    <property type="protein sequence ID" value="GHH58946.1"/>
    <property type="molecule type" value="Genomic_DNA"/>
</dbReference>
<evidence type="ECO:0000256" key="3">
    <source>
        <dbReference type="SAM" id="Phobius"/>
    </source>
</evidence>
<protein>
    <submittedName>
        <fullName evidence="5">LytTR family transcriptional regulator</fullName>
    </submittedName>
</protein>
<keyword evidence="3" id="KW-0812">Transmembrane</keyword>
<dbReference type="NCBIfam" id="TIGR00350">
    <property type="entry name" value="lytR_cpsA_psr"/>
    <property type="match status" value="1"/>
</dbReference>
<evidence type="ECO:0000256" key="2">
    <source>
        <dbReference type="SAM" id="MobiDB-lite"/>
    </source>
</evidence>